<evidence type="ECO:0000313" key="2">
    <source>
        <dbReference type="EMBL" id="CAG2233577.1"/>
    </source>
</evidence>
<reference evidence="2" key="1">
    <citation type="submission" date="2021-03" db="EMBL/GenBank/DDBJ databases">
        <authorList>
            <person name="Bekaert M."/>
        </authorList>
    </citation>
    <scope>NUCLEOTIDE SEQUENCE</scope>
</reference>
<dbReference type="EMBL" id="CAJPWZ010002210">
    <property type="protein sequence ID" value="CAG2233577.1"/>
    <property type="molecule type" value="Genomic_DNA"/>
</dbReference>
<organism evidence="2 3">
    <name type="scientific">Mytilus edulis</name>
    <name type="common">Blue mussel</name>
    <dbReference type="NCBI Taxonomy" id="6550"/>
    <lineage>
        <taxon>Eukaryota</taxon>
        <taxon>Metazoa</taxon>
        <taxon>Spiralia</taxon>
        <taxon>Lophotrochozoa</taxon>
        <taxon>Mollusca</taxon>
        <taxon>Bivalvia</taxon>
        <taxon>Autobranchia</taxon>
        <taxon>Pteriomorphia</taxon>
        <taxon>Mytilida</taxon>
        <taxon>Mytiloidea</taxon>
        <taxon>Mytilidae</taxon>
        <taxon>Mytilinae</taxon>
        <taxon>Mytilus</taxon>
    </lineage>
</organism>
<feature type="region of interest" description="Disordered" evidence="1">
    <location>
        <begin position="33"/>
        <end position="79"/>
    </location>
</feature>
<dbReference type="Proteomes" id="UP000683360">
    <property type="component" value="Unassembled WGS sequence"/>
</dbReference>
<sequence length="192" mass="22569">MLPKEKRFSDIALANILPRLATIHGMIMQSRVRFRSSDRQSKDIRRTTQKSSSTGNELMANTDDFNTEEQSPVPDYRNDHSRPLIQLMRLRLGQQWYMVKWSEHRWGWASSEKTRLKLKEEASKMKKGYRGCGEQRLKRLESQVAGEEYDIPVLTEEDMQGNCGKKNRLYTWVKNCLRSPQFPNSSMLSEYM</sequence>
<proteinExistence type="predicted"/>
<evidence type="ECO:0000256" key="1">
    <source>
        <dbReference type="SAM" id="MobiDB-lite"/>
    </source>
</evidence>
<gene>
    <name evidence="2" type="ORF">MEDL_46219</name>
</gene>
<name>A0A8S3TXQ3_MYTED</name>
<feature type="compositionally biased region" description="Basic and acidic residues" evidence="1">
    <location>
        <begin position="35"/>
        <end position="46"/>
    </location>
</feature>
<accession>A0A8S3TXQ3</accession>
<protein>
    <submittedName>
        <fullName evidence="2">Uncharacterized protein</fullName>
    </submittedName>
</protein>
<keyword evidence="3" id="KW-1185">Reference proteome</keyword>
<comment type="caution">
    <text evidence="2">The sequence shown here is derived from an EMBL/GenBank/DDBJ whole genome shotgun (WGS) entry which is preliminary data.</text>
</comment>
<evidence type="ECO:0000313" key="3">
    <source>
        <dbReference type="Proteomes" id="UP000683360"/>
    </source>
</evidence>
<dbReference type="AlphaFoldDB" id="A0A8S3TXQ3"/>